<keyword evidence="3" id="KW-1133">Transmembrane helix</keyword>
<dbReference type="InterPro" id="IPR016989">
    <property type="entry name" value="Atp1_alphaprobac"/>
</dbReference>
<comment type="similarity">
    <text evidence="1">Belongs to the bacterial AtpI family.</text>
</comment>
<name>A0A1H8GE48_9RHOB</name>
<dbReference type="OrthoDB" id="15401at2"/>
<comment type="function">
    <text evidence="1">A possible function for this protein is to guide the assembly of the membrane sector of the ATPase enzyme complex.</text>
</comment>
<dbReference type="RefSeq" id="WP_090611017.1">
    <property type="nucleotide sequence ID" value="NZ_CP067124.1"/>
</dbReference>
<feature type="region of interest" description="Disordered" evidence="2">
    <location>
        <begin position="101"/>
        <end position="123"/>
    </location>
</feature>
<organism evidence="4 5">
    <name type="scientific">Paracoccus alcaliphilus</name>
    <dbReference type="NCBI Taxonomy" id="34002"/>
    <lineage>
        <taxon>Bacteria</taxon>
        <taxon>Pseudomonadati</taxon>
        <taxon>Pseudomonadota</taxon>
        <taxon>Alphaproteobacteria</taxon>
        <taxon>Rhodobacterales</taxon>
        <taxon>Paracoccaceae</taxon>
        <taxon>Paracoccus</taxon>
    </lineage>
</organism>
<keyword evidence="3" id="KW-0812">Transmembrane</keyword>
<proteinExistence type="inferred from homology"/>
<reference evidence="4 5" key="1">
    <citation type="submission" date="2016-10" db="EMBL/GenBank/DDBJ databases">
        <authorList>
            <person name="de Groot N.N."/>
        </authorList>
    </citation>
    <scope>NUCLEOTIDE SEQUENCE [LARGE SCALE GENOMIC DNA]</scope>
    <source>
        <strain evidence="4 5">DSM 8512</strain>
    </source>
</reference>
<dbReference type="PIRSF" id="PIRSF032126">
    <property type="entry name" value="F0F1_ATP_synthase_subunit_I"/>
    <property type="match status" value="1"/>
</dbReference>
<feature type="transmembrane region" description="Helical" evidence="3">
    <location>
        <begin position="70"/>
        <end position="91"/>
    </location>
</feature>
<keyword evidence="1" id="KW-0406">Ion transport</keyword>
<evidence type="ECO:0000256" key="1">
    <source>
        <dbReference type="PIRNR" id="PIRNR032126"/>
    </source>
</evidence>
<protein>
    <recommendedName>
        <fullName evidence="1">ATP synthase protein I</fullName>
    </recommendedName>
</protein>
<dbReference type="GO" id="GO:1902600">
    <property type="term" value="P:proton transmembrane transport"/>
    <property type="evidence" value="ECO:0007669"/>
    <property type="project" value="UniProtKB-KW"/>
</dbReference>
<gene>
    <name evidence="4" type="ORF">SAMN04489859_1006114</name>
</gene>
<accession>A0A1H8GE48</accession>
<evidence type="ECO:0000256" key="2">
    <source>
        <dbReference type="SAM" id="MobiDB-lite"/>
    </source>
</evidence>
<evidence type="ECO:0000256" key="3">
    <source>
        <dbReference type="SAM" id="Phobius"/>
    </source>
</evidence>
<evidence type="ECO:0000313" key="5">
    <source>
        <dbReference type="Proteomes" id="UP000199054"/>
    </source>
</evidence>
<keyword evidence="5" id="KW-1185">Reference proteome</keyword>
<dbReference type="EMBL" id="FODE01000006">
    <property type="protein sequence ID" value="SEN41588.1"/>
    <property type="molecule type" value="Genomic_DNA"/>
</dbReference>
<feature type="transmembrane region" description="Helical" evidence="3">
    <location>
        <begin position="46"/>
        <end position="64"/>
    </location>
</feature>
<evidence type="ECO:0000313" key="4">
    <source>
        <dbReference type="EMBL" id="SEN41588.1"/>
    </source>
</evidence>
<dbReference type="InterPro" id="IPR032820">
    <property type="entry name" value="ATPase_put"/>
</dbReference>
<dbReference type="Proteomes" id="UP000199054">
    <property type="component" value="Unassembled WGS sequence"/>
</dbReference>
<dbReference type="STRING" id="34002.SAMN04489859_1006114"/>
<keyword evidence="1" id="KW-0813">Transport</keyword>
<keyword evidence="1 3" id="KW-0472">Membrane</keyword>
<dbReference type="AlphaFoldDB" id="A0A1H8GE48"/>
<keyword evidence="1" id="KW-0375">Hydrogen ion transport</keyword>
<dbReference type="GO" id="GO:0045259">
    <property type="term" value="C:proton-transporting ATP synthase complex"/>
    <property type="evidence" value="ECO:0007669"/>
    <property type="project" value="UniProtKB-UniRule"/>
</dbReference>
<sequence>MAEGPRNDAERQADAARLRALEEKLAQKTPRPEVRGPMADYDKAHLAWRMVIELVAGLGIGLGIGFGLDYLFGTAPFLMVVFIFLGFAAGIKSMMRSAAELTRTGPAPDKDATGPAPDMDERD</sequence>
<dbReference type="Pfam" id="PF09527">
    <property type="entry name" value="ATPase_gene1"/>
    <property type="match status" value="1"/>
</dbReference>